<dbReference type="HAMAP" id="MF_01438">
    <property type="entry name" value="DisA"/>
    <property type="match status" value="1"/>
</dbReference>
<dbReference type="EMBL" id="CP039291">
    <property type="protein sequence ID" value="QCB94668.1"/>
    <property type="molecule type" value="Genomic_DNA"/>
</dbReference>
<evidence type="ECO:0000256" key="6">
    <source>
        <dbReference type="ARBA" id="ARBA00022840"/>
    </source>
</evidence>
<keyword evidence="7 10" id="KW-0460">Magnesium</keyword>
<dbReference type="PANTHER" id="PTHR34185:SF3">
    <property type="entry name" value="DNA INTEGRITY SCANNING PROTEIN DISA"/>
    <property type="match status" value="1"/>
</dbReference>
<evidence type="ECO:0000256" key="8">
    <source>
        <dbReference type="ARBA" id="ARBA00023125"/>
    </source>
</evidence>
<feature type="binding site" evidence="10">
    <location>
        <position position="109"/>
    </location>
    <ligand>
        <name>ATP</name>
        <dbReference type="ChEBI" id="CHEBI:30616"/>
    </ligand>
</feature>
<dbReference type="PROSITE" id="PS51794">
    <property type="entry name" value="DAC"/>
    <property type="match status" value="1"/>
</dbReference>
<protein>
    <recommendedName>
        <fullName evidence="10">DNA integrity scanning protein DisA</fullName>
    </recommendedName>
    <alternativeName>
        <fullName evidence="10">Cyclic di-AMP synthase</fullName>
        <shortName evidence="10">c-di-AMP synthase</shortName>
    </alternativeName>
    <alternativeName>
        <fullName evidence="10">Diadenylate cyclase</fullName>
        <ecNumber evidence="10">2.7.7.85</ecNumber>
    </alternativeName>
</protein>
<evidence type="ECO:0000313" key="15">
    <source>
        <dbReference type="Proteomes" id="UP000296469"/>
    </source>
</evidence>
<evidence type="ECO:0000256" key="2">
    <source>
        <dbReference type="ARBA" id="ARBA00022679"/>
    </source>
</evidence>
<keyword evidence="9 10" id="KW-0234">DNA repair</keyword>
<dbReference type="FunFam" id="1.20.1260.110:FF:000002">
    <property type="entry name" value="DNA integrity scanning protein DisA"/>
    <property type="match status" value="1"/>
</dbReference>
<dbReference type="Pfam" id="PF00633">
    <property type="entry name" value="HHH"/>
    <property type="match status" value="1"/>
</dbReference>
<evidence type="ECO:0000256" key="11">
    <source>
        <dbReference type="SAM" id="Coils"/>
    </source>
</evidence>
<organism evidence="14 15">
    <name type="scientific">Cellulomonas shaoxiangyii</name>
    <dbReference type="NCBI Taxonomy" id="2566013"/>
    <lineage>
        <taxon>Bacteria</taxon>
        <taxon>Bacillati</taxon>
        <taxon>Actinomycetota</taxon>
        <taxon>Actinomycetes</taxon>
        <taxon>Micrococcales</taxon>
        <taxon>Cellulomonadaceae</taxon>
        <taxon>Cellulomonas</taxon>
    </lineage>
</organism>
<keyword evidence="15" id="KW-1185">Reference proteome</keyword>
<dbReference type="GO" id="GO:0005524">
    <property type="term" value="F:ATP binding"/>
    <property type="evidence" value="ECO:0007669"/>
    <property type="project" value="UniProtKB-UniRule"/>
</dbReference>
<dbReference type="OrthoDB" id="41841at2"/>
<dbReference type="InterPro" id="IPR036888">
    <property type="entry name" value="DNA_integrity_DisA_N_sf"/>
</dbReference>
<evidence type="ECO:0000256" key="4">
    <source>
        <dbReference type="ARBA" id="ARBA00022741"/>
    </source>
</evidence>
<comment type="similarity">
    <text evidence="10">Belongs to the DisA family.</text>
</comment>
<feature type="region of interest" description="Disordered" evidence="12">
    <location>
        <begin position="1"/>
        <end position="21"/>
    </location>
</feature>
<dbReference type="InterPro" id="IPR003390">
    <property type="entry name" value="DNA_integrity_scan_DisA_N"/>
</dbReference>
<dbReference type="GO" id="GO:0004016">
    <property type="term" value="F:adenylate cyclase activity"/>
    <property type="evidence" value="ECO:0007669"/>
    <property type="project" value="TreeGrafter"/>
</dbReference>
<keyword evidence="2 10" id="KW-0808">Transferase</keyword>
<dbReference type="AlphaFoldDB" id="A0A4P7SLP7"/>
<evidence type="ECO:0000256" key="12">
    <source>
        <dbReference type="SAM" id="MobiDB-lite"/>
    </source>
</evidence>
<dbReference type="GO" id="GO:0140097">
    <property type="term" value="F:catalytic activity, acting on DNA"/>
    <property type="evidence" value="ECO:0007669"/>
    <property type="project" value="UniProtKB-ARBA"/>
</dbReference>
<feature type="coiled-coil region" evidence="11">
    <location>
        <begin position="166"/>
        <end position="196"/>
    </location>
</feature>
<keyword evidence="8 10" id="KW-0238">DNA-binding</keyword>
<sequence length="374" mass="40405">MTVHSAIASRPRYDQAVPHQTPQEDLLRSTLAAVAPGSELRDGLERILRGRTGALIVLGIDETVERLCSGGFVLDVEFSATRLRELAKMDGAVVIDPVRGRIVRAAVQLLPDPAIETSESGTRHRTAERVAKQTGLPVISVSASMHIIALWVGTSRHVLEDSTAILSRANQALQTLERYKARLDEVSGTLSALEIEDLVTVRDVSAVVQRLEMVRRIADEIAGYVVELGSDGRLLTLQLDELVGGVGIERELVIRDYVDTTRRSVESVLDALAELGSTELIDIALIGRVLGLPGGGEALDAAVGPRGHRLLSKVPRLPSTVVDRLVVHFGGLQKLLAATVEDLMAVEGVGEQRARSIREGLSRLAESSILERYV</sequence>
<dbReference type="Proteomes" id="UP000296469">
    <property type="component" value="Chromosome"/>
</dbReference>
<keyword evidence="5 10" id="KW-0227">DNA damage</keyword>
<evidence type="ECO:0000256" key="3">
    <source>
        <dbReference type="ARBA" id="ARBA00022695"/>
    </source>
</evidence>
<dbReference type="GO" id="GO:0003677">
    <property type="term" value="F:DNA binding"/>
    <property type="evidence" value="ECO:0007669"/>
    <property type="project" value="UniProtKB-UniRule"/>
</dbReference>
<evidence type="ECO:0000256" key="9">
    <source>
        <dbReference type="ARBA" id="ARBA00023204"/>
    </source>
</evidence>
<evidence type="ECO:0000313" key="14">
    <source>
        <dbReference type="EMBL" id="QCB94668.1"/>
    </source>
</evidence>
<dbReference type="PANTHER" id="PTHR34185">
    <property type="entry name" value="DIADENYLATE CYCLASE"/>
    <property type="match status" value="1"/>
</dbReference>
<comment type="function">
    <text evidence="10">Has also diadenylate cyclase activity, catalyzing the condensation of 2 ATP molecules into cyclic di-AMP (c-di-AMP). c-di-AMP likely acts as a signaling molecule that may couple DNA integrity with a cellular process.</text>
</comment>
<comment type="cofactor">
    <cofactor evidence="10">
        <name>Mg(2+)</name>
        <dbReference type="ChEBI" id="CHEBI:18420"/>
    </cofactor>
</comment>
<evidence type="ECO:0000256" key="1">
    <source>
        <dbReference type="ARBA" id="ARBA00000877"/>
    </source>
</evidence>
<keyword evidence="11" id="KW-0175">Coiled coil</keyword>
<dbReference type="GO" id="GO:0016787">
    <property type="term" value="F:hydrolase activity"/>
    <property type="evidence" value="ECO:0007669"/>
    <property type="project" value="UniProtKB-ARBA"/>
</dbReference>
<dbReference type="InterPro" id="IPR023763">
    <property type="entry name" value="DNA_integrity_scanning_protein"/>
</dbReference>
<dbReference type="Pfam" id="PF10635">
    <property type="entry name" value="DisA-linker"/>
    <property type="match status" value="1"/>
</dbReference>
<dbReference type="GO" id="GO:0106408">
    <property type="term" value="F:diadenylate cyclase activity"/>
    <property type="evidence" value="ECO:0007669"/>
    <property type="project" value="UniProtKB-EC"/>
</dbReference>
<keyword evidence="6 10" id="KW-0067">ATP-binding</keyword>
<dbReference type="GO" id="GO:0006281">
    <property type="term" value="P:DNA repair"/>
    <property type="evidence" value="ECO:0007669"/>
    <property type="project" value="UniProtKB-UniRule"/>
</dbReference>
<accession>A0A4P7SLP7</accession>
<dbReference type="Gene3D" id="3.40.1700.10">
    <property type="entry name" value="DNA integrity scanning protein, DisA, N-terminal domain"/>
    <property type="match status" value="1"/>
</dbReference>
<evidence type="ECO:0000259" key="13">
    <source>
        <dbReference type="PROSITE" id="PS51794"/>
    </source>
</evidence>
<dbReference type="Pfam" id="PF02457">
    <property type="entry name" value="DAC"/>
    <property type="match status" value="1"/>
</dbReference>
<keyword evidence="3 10" id="KW-0548">Nucleotidyltransferase</keyword>
<feature type="domain" description="DAC" evidence="13">
    <location>
        <begin position="24"/>
        <end position="162"/>
    </location>
</feature>
<dbReference type="KEGG" id="celz:E5225_14980"/>
<dbReference type="SUPFAM" id="SSF47781">
    <property type="entry name" value="RuvA domain 2-like"/>
    <property type="match status" value="1"/>
</dbReference>
<reference evidence="14 15" key="1">
    <citation type="submission" date="2019-04" db="EMBL/GenBank/DDBJ databases">
        <title>Isolation and identification of Cellulomonas shaoxiangyii sp. Nov. isolated from feces of the Tibetan antelopes (Pantholops hodgsonii) in the Qinghai-Tibet plateau of China.</title>
        <authorList>
            <person name="Tian Z."/>
        </authorList>
    </citation>
    <scope>NUCLEOTIDE SEQUENCE [LARGE SCALE GENOMIC DNA]</scope>
    <source>
        <strain evidence="14 15">Z28</strain>
    </source>
</reference>
<evidence type="ECO:0000256" key="10">
    <source>
        <dbReference type="HAMAP-Rule" id="MF_01438"/>
    </source>
</evidence>
<name>A0A4P7SLP7_9CELL</name>
<dbReference type="InterPro" id="IPR010994">
    <property type="entry name" value="RuvA_2-like"/>
</dbReference>
<evidence type="ECO:0000256" key="7">
    <source>
        <dbReference type="ARBA" id="ARBA00022842"/>
    </source>
</evidence>
<proteinExistence type="inferred from homology"/>
<dbReference type="NCBIfam" id="NF010009">
    <property type="entry name" value="PRK13482.1"/>
    <property type="match status" value="1"/>
</dbReference>
<dbReference type="InterPro" id="IPR000445">
    <property type="entry name" value="HhH_motif"/>
</dbReference>
<dbReference type="Gene3D" id="1.20.1260.110">
    <property type="entry name" value="DNA integrity scanning linker region"/>
    <property type="match status" value="1"/>
</dbReference>
<comment type="catalytic activity">
    <reaction evidence="1 10">
        <text>2 ATP = 3',3'-c-di-AMP + 2 diphosphate</text>
        <dbReference type="Rhea" id="RHEA:35655"/>
        <dbReference type="ChEBI" id="CHEBI:30616"/>
        <dbReference type="ChEBI" id="CHEBI:33019"/>
        <dbReference type="ChEBI" id="CHEBI:71500"/>
        <dbReference type="EC" id="2.7.7.85"/>
    </reaction>
</comment>
<comment type="subunit">
    <text evidence="10">Homooctamer.</text>
</comment>
<dbReference type="InterPro" id="IPR050338">
    <property type="entry name" value="DisA"/>
</dbReference>
<feature type="binding site" evidence="10">
    <location>
        <position position="91"/>
    </location>
    <ligand>
        <name>ATP</name>
        <dbReference type="ChEBI" id="CHEBI:30616"/>
    </ligand>
</feature>
<keyword evidence="4 10" id="KW-0547">Nucleotide-binding</keyword>
<evidence type="ECO:0000256" key="5">
    <source>
        <dbReference type="ARBA" id="ARBA00022763"/>
    </source>
</evidence>
<dbReference type="InterPro" id="IPR018906">
    <property type="entry name" value="DNA_integrity_scan_DisA_link"/>
</dbReference>
<gene>
    <name evidence="10 14" type="primary">disA</name>
    <name evidence="14" type="ORF">E5225_14980</name>
</gene>
<comment type="function">
    <text evidence="10">Participates in a DNA-damage check-point. DisA forms globular foci that rapidly scan along the chromosomes searching for lesions.</text>
</comment>
<dbReference type="SUPFAM" id="SSF143597">
    <property type="entry name" value="YojJ-like"/>
    <property type="match status" value="1"/>
</dbReference>
<dbReference type="EC" id="2.7.7.85" evidence="10"/>
<dbReference type="InterPro" id="IPR038331">
    <property type="entry name" value="DisA_sf"/>
</dbReference>
<dbReference type="Gene3D" id="1.10.150.20">
    <property type="entry name" value="5' to 3' exonuclease, C-terminal subdomain"/>
    <property type="match status" value="1"/>
</dbReference>
<feature type="binding site" evidence="10">
    <location>
        <begin position="122"/>
        <end position="126"/>
    </location>
    <ligand>
        <name>ATP</name>
        <dbReference type="ChEBI" id="CHEBI:30616"/>
    </ligand>
</feature>